<dbReference type="Gene3D" id="1.25.40.10">
    <property type="entry name" value="Tetratricopeptide repeat domain"/>
    <property type="match status" value="4"/>
</dbReference>
<dbReference type="STRING" id="341454.A0A4S2N5R1"/>
<dbReference type="InterPro" id="IPR016024">
    <property type="entry name" value="ARM-type_fold"/>
</dbReference>
<dbReference type="Pfam" id="PF01394">
    <property type="entry name" value="Clathrin_propel"/>
    <property type="match status" value="2"/>
</dbReference>
<keyword evidence="10" id="KW-1185">Reference proteome</keyword>
<feature type="repeat" description="CHCR" evidence="7">
    <location>
        <begin position="1206"/>
        <end position="1352"/>
    </location>
</feature>
<dbReference type="FunFam" id="1.25.40.10:FF:000002">
    <property type="entry name" value="Clathrin heavy chain"/>
    <property type="match status" value="1"/>
</dbReference>
<dbReference type="Gene3D" id="2.130.10.110">
    <property type="entry name" value="Clathrin heavy-chain terminal domain"/>
    <property type="match status" value="1"/>
</dbReference>
<evidence type="ECO:0000256" key="4">
    <source>
        <dbReference type="ARBA" id="ARBA00023176"/>
    </source>
</evidence>
<feature type="region of interest" description="Disordered" evidence="8">
    <location>
        <begin position="1545"/>
        <end position="1571"/>
    </location>
</feature>
<feature type="repeat" description="CHCR" evidence="7">
    <location>
        <begin position="617"/>
        <end position="759"/>
    </location>
</feature>
<dbReference type="FunFam" id="1.25.40.10:FF:000005">
    <property type="entry name" value="Clathrin heavy chain"/>
    <property type="match status" value="1"/>
</dbReference>
<dbReference type="GO" id="GO:0030479">
    <property type="term" value="C:actin cortical patch"/>
    <property type="evidence" value="ECO:0007669"/>
    <property type="project" value="TreeGrafter"/>
</dbReference>
<dbReference type="GO" id="GO:0006886">
    <property type="term" value="P:intracellular protein transport"/>
    <property type="evidence" value="ECO:0007669"/>
    <property type="project" value="UniProtKB-UniRule"/>
</dbReference>
<feature type="repeat" description="CHCR" evidence="7">
    <location>
        <begin position="1060"/>
        <end position="1201"/>
    </location>
</feature>
<dbReference type="EMBL" id="ML220112">
    <property type="protein sequence ID" value="TGZ84629.1"/>
    <property type="molecule type" value="Genomic_DNA"/>
</dbReference>
<comment type="subcellular location">
    <subcellularLocation>
        <location evidence="6">Cytoplasmic vesicle membrane</location>
        <topology evidence="6">Peripheral membrane protein</topology>
        <orientation evidence="6">Cytoplasmic side</orientation>
    </subcellularLocation>
    <subcellularLocation>
        <location evidence="6">Membrane</location>
        <location evidence="6">Coated pit</location>
        <topology evidence="6">Peripheral membrane protein</topology>
        <orientation evidence="6">Cytoplasmic side</orientation>
    </subcellularLocation>
</comment>
<accession>A0A4S2N5R1</accession>
<dbReference type="GO" id="GO:0005198">
    <property type="term" value="F:structural molecule activity"/>
    <property type="evidence" value="ECO:0007669"/>
    <property type="project" value="InterPro"/>
</dbReference>
<evidence type="ECO:0000256" key="5">
    <source>
        <dbReference type="ARBA" id="ARBA00023329"/>
    </source>
</evidence>
<feature type="repeat" description="CHCR" evidence="7">
    <location>
        <begin position="1355"/>
        <end position="1498"/>
    </location>
</feature>
<dbReference type="GO" id="GO:0030132">
    <property type="term" value="C:clathrin coat of coated pit"/>
    <property type="evidence" value="ECO:0007669"/>
    <property type="project" value="InterPro"/>
</dbReference>
<dbReference type="GO" id="GO:0032051">
    <property type="term" value="F:clathrin light chain binding"/>
    <property type="evidence" value="ECO:0007669"/>
    <property type="project" value="InterPro"/>
</dbReference>
<dbReference type="FunFam" id="1.25.40.10:FF:000001">
    <property type="entry name" value="Clathrin heavy chain"/>
    <property type="match status" value="1"/>
</dbReference>
<dbReference type="GO" id="GO:0071439">
    <property type="term" value="C:clathrin complex"/>
    <property type="evidence" value="ECO:0007669"/>
    <property type="project" value="InterPro"/>
</dbReference>
<keyword evidence="4 6" id="KW-0168">Coated pit</keyword>
<comment type="similarity">
    <text evidence="1 6">Belongs to the clathrin heavy chain family.</text>
</comment>
<dbReference type="SUPFAM" id="SSF50989">
    <property type="entry name" value="Clathrin heavy-chain terminal domain"/>
    <property type="match status" value="1"/>
</dbReference>
<dbReference type="Pfam" id="PF00637">
    <property type="entry name" value="Clathrin"/>
    <property type="match status" value="7"/>
</dbReference>
<feature type="repeat" description="CHCR" evidence="7">
    <location>
        <begin position="911"/>
        <end position="1056"/>
    </location>
</feature>
<dbReference type="Proteomes" id="UP000298138">
    <property type="component" value="Unassembled WGS sequence"/>
</dbReference>
<dbReference type="InterPro" id="IPR011990">
    <property type="entry name" value="TPR-like_helical_dom_sf"/>
</dbReference>
<dbReference type="Pfam" id="PF13838">
    <property type="entry name" value="Clathrin_H_link"/>
    <property type="match status" value="1"/>
</dbReference>
<dbReference type="PANTHER" id="PTHR10292:SF1">
    <property type="entry name" value="CLATHRIN HEAVY CHAIN"/>
    <property type="match status" value="1"/>
</dbReference>
<gene>
    <name evidence="9" type="ORF">EX30DRAFT_352969</name>
</gene>
<evidence type="ECO:0000256" key="8">
    <source>
        <dbReference type="SAM" id="MobiDB-lite"/>
    </source>
</evidence>
<dbReference type="InterPro" id="IPR016025">
    <property type="entry name" value="Clathrin_H-chain_N"/>
</dbReference>
<evidence type="ECO:0000256" key="1">
    <source>
        <dbReference type="ARBA" id="ARBA00009535"/>
    </source>
</evidence>
<name>A0A4S2N5R1_9PEZI</name>
<comment type="function">
    <text evidence="6">Clathrin is the major protein of the polyhedral coat of coated pits and vesicles.</text>
</comment>
<dbReference type="PANTHER" id="PTHR10292">
    <property type="entry name" value="CLATHRIN HEAVY CHAIN RELATED"/>
    <property type="match status" value="1"/>
</dbReference>
<dbReference type="GO" id="GO:0005829">
    <property type="term" value="C:cytosol"/>
    <property type="evidence" value="ECO:0007669"/>
    <property type="project" value="GOC"/>
</dbReference>
<evidence type="ECO:0000313" key="10">
    <source>
        <dbReference type="Proteomes" id="UP000298138"/>
    </source>
</evidence>
<dbReference type="InterPro" id="IPR000547">
    <property type="entry name" value="Clathrin_H-chain/VPS_repeat"/>
</dbReference>
<evidence type="ECO:0000313" key="9">
    <source>
        <dbReference type="EMBL" id="TGZ84629.1"/>
    </source>
</evidence>
<proteinExistence type="inferred from homology"/>
<keyword evidence="5 6" id="KW-0968">Cytoplasmic vesicle</keyword>
<dbReference type="Gene3D" id="1.25.40.730">
    <property type="match status" value="1"/>
</dbReference>
<sequence length="1604" mass="181904">MHWSENIIALKAQRTLQVFNLDTKNKLKSHAMNEDVVFWKWISDKSLGLVTETAIFHWDVKDPAQAAPVKMFDRHPTLSGHQIINYRVNRDEKWMVVVGIAPQQGRVVGNMQLYSRDRGISQPIEGHAAAFAELKLEGAPNPTKLFTFSVRTPQGAKLHVVEVDHTAGNPQFQKKAVDVYFPAEAVNDFPVAMQISQRFSVIYLVTKYGFIHLYDLETGTCIFMNRISSETIFTTTTHDATSGIIAVNRKGQVLSVSVDENNIISYLLQNPANSQLAISMASRAGLEGADSLYQQQFDQLMAQGNYVDAAKVAANSPRGFLRTPQTIEKFKALPTPQGQLSVILQYFGMLLDKTTLNKYETIELVKPVLQQNRKHLLEKWLKENKLECTEELGDIVRPHDINLALAVYLRANAPQKVVASFAETGQFDKILPYAQKVGYSPDYTALLQHIVRINPEKGTEFATQLASQDGGSLVDIDRVVDVFLSQNMIQQATAFLLTALEGNKPEHAAQQTRLLEMNLLNAPQVAAAILGNNMFSYYDKAKIAQLCENAGLFQQALDHYEDPAAIKRVLVNNSAALPPDFVINYFGKMTVEDTLDCLRSMLQTNIRQNLQVVIQIATKYSDLIGPHKLIELFEQFKTSEGLYYYLGTVVNLTEDGDVVFKYIQAATRMKQFTEVERVCRDNNFYNPEKVKNFLKEANLTEQLPLIVVCDRFNFVHDLVLYLYRNQQFKSIEVYVQRINPGRTPAVIGGLLDVDCEESIVKGLLKSVPAAAVPVDELVAEVEKRNRLKLLLPFLEDMLNSGNEQTAVYNALAKIYIDSNNNPEKFLKENDKYDTAIVGQYCEKRDPYLAFIAYQKGQNDLELVKITNENSMFKHQARYLVARRDPELWAFVLSPNNLHRRPLIDQVVATAIPESTNPEDVSTAVQSFLAADLPTELIELLEKIILEPSPFSENNILQNLLILTAVNADKGRVMDYINRLEHYDSADIANICIENGLYEEALEVYKKTNAHAEAVNVLIEHIVSIDRAYAYADRVDLPEVWSRLGKAQIDGLRITDGIESYIRANDPTNYLEVIEMATHAGKFEDLIKFLRMCRQTLREPAIDSALVLCLARTDKLPELEDFLNAANVANIEECGDKAYEEGLHQAAKIFYTAVSNWAKLATTLVFLEEYQNAVECARKANSTKVWKQVHEACVAKKEFRLAQICGLNLIVHAEELHDLVRQYERNGYFDELISLLENGLGLERAHMGMFTELGIALSKYHPDRVMEHLKLFWGRINIPKLIRACEDAHLWPELIFLYTHYDEWDNAALAMMERAADAWEHHSFKDIIVKVANLEIYYKALNFYLEQQPSLLTDLLSALTARIDVARVVRMFEKSDNIPLIKPFLLNVQTQNNKVVNNAINNLLIEEEDYKTLRDSVENYDNYDPVELAKRLEDHELVFFRQIAAAIYRKHKRWNQSIALSKQDKLFKDAIETAAVSGREDVVDELLRYFVDIGNRECFAGMLYACYDLIPVDTVMEISWRHGLTDYAMPFMINVMRQQSVKITKLEKDNEERKTKEATQQKTEDDTPILGKGPLMITAGPAGMAPPPQAYGNGLAPQATGYMGF</sequence>
<organism evidence="9 10">
    <name type="scientific">Ascodesmis nigricans</name>
    <dbReference type="NCBI Taxonomy" id="341454"/>
    <lineage>
        <taxon>Eukaryota</taxon>
        <taxon>Fungi</taxon>
        <taxon>Dikarya</taxon>
        <taxon>Ascomycota</taxon>
        <taxon>Pezizomycotina</taxon>
        <taxon>Pezizomycetes</taxon>
        <taxon>Pezizales</taxon>
        <taxon>Ascodesmidaceae</taxon>
        <taxon>Ascodesmis</taxon>
    </lineage>
</organism>
<evidence type="ECO:0000256" key="2">
    <source>
        <dbReference type="ARBA" id="ARBA00022737"/>
    </source>
</evidence>
<dbReference type="FunFam" id="2.130.10.110:FF:000003">
    <property type="entry name" value="Clathrin heavy chain"/>
    <property type="match status" value="1"/>
</dbReference>
<dbReference type="FunCoup" id="A0A4S2N5R1">
    <property type="interactions" value="1215"/>
</dbReference>
<dbReference type="PROSITE" id="PS50236">
    <property type="entry name" value="CHCR"/>
    <property type="match status" value="7"/>
</dbReference>
<dbReference type="PIRSF" id="PIRSF002290">
    <property type="entry name" value="Clathrin_H_chain"/>
    <property type="match status" value="1"/>
</dbReference>
<reference evidence="9 10" key="1">
    <citation type="submission" date="2019-04" db="EMBL/GenBank/DDBJ databases">
        <title>Comparative genomics and transcriptomics to analyze fruiting body development in filamentous ascomycetes.</title>
        <authorList>
            <consortium name="DOE Joint Genome Institute"/>
            <person name="Lutkenhaus R."/>
            <person name="Traeger S."/>
            <person name="Breuer J."/>
            <person name="Kuo A."/>
            <person name="Lipzen A."/>
            <person name="Pangilinan J."/>
            <person name="Dilworth D."/>
            <person name="Sandor L."/>
            <person name="Poggeler S."/>
            <person name="Barry K."/>
            <person name="Grigoriev I.V."/>
            <person name="Nowrousian M."/>
        </authorList>
    </citation>
    <scope>NUCLEOTIDE SEQUENCE [LARGE SCALE GENOMIC DNA]</scope>
    <source>
        <strain evidence="9 10">CBS 389.68</strain>
    </source>
</reference>
<evidence type="ECO:0000256" key="7">
    <source>
        <dbReference type="PROSITE-ProRule" id="PRU01006"/>
    </source>
</evidence>
<dbReference type="OrthoDB" id="2113814at2759"/>
<dbReference type="InterPro" id="IPR016341">
    <property type="entry name" value="Clathrin_heavy_chain"/>
</dbReference>
<evidence type="ECO:0000256" key="3">
    <source>
        <dbReference type="ARBA" id="ARBA00023136"/>
    </source>
</evidence>
<dbReference type="GO" id="GO:0030130">
    <property type="term" value="C:clathrin coat of trans-Golgi network vesicle"/>
    <property type="evidence" value="ECO:0007669"/>
    <property type="project" value="InterPro"/>
</dbReference>
<feature type="repeat" description="CHCR" evidence="7">
    <location>
        <begin position="467"/>
        <end position="614"/>
    </location>
</feature>
<dbReference type="SMART" id="SM00299">
    <property type="entry name" value="CLH"/>
    <property type="match status" value="7"/>
</dbReference>
<dbReference type="GO" id="GO:0006895">
    <property type="term" value="P:Golgi to endosome transport"/>
    <property type="evidence" value="ECO:0007669"/>
    <property type="project" value="TreeGrafter"/>
</dbReference>
<keyword evidence="2" id="KW-0677">Repeat</keyword>
<keyword evidence="3 6" id="KW-0472">Membrane</keyword>
<dbReference type="FunFam" id="1.25.40.730:FF:000003">
    <property type="entry name" value="Clathrin heavy chain"/>
    <property type="match status" value="1"/>
</dbReference>
<protein>
    <recommendedName>
        <fullName evidence="6">Clathrin heavy chain</fullName>
    </recommendedName>
</protein>
<evidence type="ECO:0000256" key="6">
    <source>
        <dbReference type="PIRNR" id="PIRNR002290"/>
    </source>
</evidence>
<dbReference type="InterPro" id="IPR022365">
    <property type="entry name" value="Clathrin_H-chain_propeller_rpt"/>
</dbReference>
<dbReference type="InParanoid" id="A0A4S2N5R1"/>
<dbReference type="InterPro" id="IPR055358">
    <property type="entry name" value="CHCR"/>
</dbReference>
<feature type="repeat" description="CHCR" evidence="7">
    <location>
        <begin position="765"/>
        <end position="904"/>
    </location>
</feature>
<dbReference type="FunFam" id="1.25.40.10:FF:000082">
    <property type="entry name" value="Clathrin heavy chain"/>
    <property type="match status" value="1"/>
</dbReference>
<feature type="compositionally biased region" description="Basic and acidic residues" evidence="8">
    <location>
        <begin position="1545"/>
        <end position="1564"/>
    </location>
</feature>
<dbReference type="SUPFAM" id="SSF48371">
    <property type="entry name" value="ARM repeat"/>
    <property type="match status" value="6"/>
</dbReference>
<dbReference type="GO" id="GO:0006898">
    <property type="term" value="P:receptor-mediated endocytosis"/>
    <property type="evidence" value="ECO:0007669"/>
    <property type="project" value="TreeGrafter"/>
</dbReference>